<evidence type="ECO:0000313" key="2">
    <source>
        <dbReference type="Proteomes" id="UP000015559"/>
    </source>
</evidence>
<dbReference type="KEGG" id="sdr:SCD_n00992"/>
<accession>S6AFW8</accession>
<dbReference type="SUPFAM" id="SSF109604">
    <property type="entry name" value="HD-domain/PDEase-like"/>
    <property type="match status" value="1"/>
</dbReference>
<protein>
    <submittedName>
        <fullName evidence="1">Metal dependent phosphohydrolase</fullName>
    </submittedName>
</protein>
<dbReference type="eggNOG" id="COG1896">
    <property type="taxonomic scope" value="Bacteria"/>
</dbReference>
<dbReference type="HOGENOM" id="CLU_089999_3_0_4"/>
<organism evidence="1 2">
    <name type="scientific">Sulfuricella denitrificans (strain DSM 22764 / NBRC 105220 / skB26)</name>
    <dbReference type="NCBI Taxonomy" id="1163617"/>
    <lineage>
        <taxon>Bacteria</taxon>
        <taxon>Pseudomonadati</taxon>
        <taxon>Pseudomonadota</taxon>
        <taxon>Betaproteobacteria</taxon>
        <taxon>Nitrosomonadales</taxon>
        <taxon>Sulfuricellaceae</taxon>
        <taxon>Sulfuricella</taxon>
    </lineage>
</organism>
<keyword evidence="2" id="KW-1185">Reference proteome</keyword>
<sequence length="183" mass="20531">MSKLYVSTYLGNRFYPLEPRIDDVDIEDIAHGLAYQCRFNGQTNAFYSVAQHSLIVASLVPEELRFAALLHDSAEAYLGDMVKPLKVLLPSFSEIEDNVSRIIGERFGVDLNHNPIVKQADLIALATEKRDLMPYSVEEWIYLIGVEPMGETILPMPPDVAKQEFIREFERMHIESGGGGASS</sequence>
<dbReference type="RefSeq" id="WP_009206221.1">
    <property type="nucleotide sequence ID" value="NC_022357.1"/>
</dbReference>
<dbReference type="OrthoDB" id="1099791at2"/>
<keyword evidence="1" id="KW-0378">Hydrolase</keyword>
<proteinExistence type="predicted"/>
<dbReference type="Proteomes" id="UP000015559">
    <property type="component" value="Chromosome"/>
</dbReference>
<evidence type="ECO:0000313" key="1">
    <source>
        <dbReference type="EMBL" id="BAN34831.1"/>
    </source>
</evidence>
<name>S6AFW8_SULDS</name>
<dbReference type="GO" id="GO:0016787">
    <property type="term" value="F:hydrolase activity"/>
    <property type="evidence" value="ECO:0007669"/>
    <property type="project" value="UniProtKB-KW"/>
</dbReference>
<dbReference type="Gene3D" id="1.10.3210.10">
    <property type="entry name" value="Hypothetical protein af1432"/>
    <property type="match status" value="1"/>
</dbReference>
<gene>
    <name evidence="1" type="ORF">SCD_n00992</name>
</gene>
<reference evidence="1 2" key="1">
    <citation type="journal article" date="2012" name="Appl. Environ. Microbiol.">
        <title>Draft genome sequence of a psychrotolerant sulfur-oxidizing bacterium, Sulfuricella denitrificans skB26, and proteomic insights into cold adaptation.</title>
        <authorList>
            <person name="Watanabe T."/>
            <person name="Kojima H."/>
            <person name="Fukui M."/>
        </authorList>
    </citation>
    <scope>NUCLEOTIDE SEQUENCE [LARGE SCALE GENOMIC DNA]</scope>
    <source>
        <strain evidence="2">skB26</strain>
    </source>
</reference>
<dbReference type="STRING" id="1163617.SCD_n00992"/>
<dbReference type="AlphaFoldDB" id="S6AFW8"/>
<dbReference type="EMBL" id="AP013066">
    <property type="protein sequence ID" value="BAN34831.1"/>
    <property type="molecule type" value="Genomic_DNA"/>
</dbReference>